<dbReference type="EMBL" id="JAEPRC010000820">
    <property type="protein sequence ID" value="KAG2191470.1"/>
    <property type="molecule type" value="Genomic_DNA"/>
</dbReference>
<proteinExistence type="predicted"/>
<comment type="caution">
    <text evidence="1">The sequence shown here is derived from an EMBL/GenBank/DDBJ whole genome shotgun (WGS) entry which is preliminary data.</text>
</comment>
<sequence>MKLITQQDIAKIKSHIEVWHKFLSKYIGVSSFTINQHYLSHIGIYIEQLGPLRCISARPLERMIGCIKRKIKSASKPAENVANVVLAHHQFSQNQWDDQPPQQCNKSPEHIPIAEMVSVYTFNTSLNIPQVLTNYFQKVVTDESVVTILESYNLKESNQVLCFGRGHPSPLVIVNNTDNTLTGDPSLISRDEKSFQL</sequence>
<protein>
    <submittedName>
        <fullName evidence="1">Uncharacterized protein</fullName>
    </submittedName>
</protein>
<keyword evidence="2" id="KW-1185">Reference proteome</keyword>
<dbReference type="OrthoDB" id="2289822at2759"/>
<dbReference type="AlphaFoldDB" id="A0A8H7QG41"/>
<evidence type="ECO:0000313" key="2">
    <source>
        <dbReference type="Proteomes" id="UP000650833"/>
    </source>
</evidence>
<evidence type="ECO:0000313" key="1">
    <source>
        <dbReference type="EMBL" id="KAG2191470.1"/>
    </source>
</evidence>
<name>A0A8H7QG41_9FUNG</name>
<reference evidence="1" key="1">
    <citation type="submission" date="2020-12" db="EMBL/GenBank/DDBJ databases">
        <title>Metabolic potential, ecology and presence of endohyphal bacteria is reflected in genomic diversity of Mucoromycotina.</title>
        <authorList>
            <person name="Muszewska A."/>
            <person name="Okrasinska A."/>
            <person name="Steczkiewicz K."/>
            <person name="Drgas O."/>
            <person name="Orlowska M."/>
            <person name="Perlinska-Lenart U."/>
            <person name="Aleksandrzak-Piekarczyk T."/>
            <person name="Szatraj K."/>
            <person name="Zielenkiewicz U."/>
            <person name="Pilsyk S."/>
            <person name="Malc E."/>
            <person name="Mieczkowski P."/>
            <person name="Kruszewska J.S."/>
            <person name="Biernat P."/>
            <person name="Pawlowska J."/>
        </authorList>
    </citation>
    <scope>NUCLEOTIDE SEQUENCE</scope>
    <source>
        <strain evidence="1">CBS 226.32</strain>
    </source>
</reference>
<dbReference type="Proteomes" id="UP000650833">
    <property type="component" value="Unassembled WGS sequence"/>
</dbReference>
<gene>
    <name evidence="1" type="ORF">INT46_006370</name>
</gene>
<accession>A0A8H7QG41</accession>
<organism evidence="1 2">
    <name type="scientific">Mucor plumbeus</name>
    <dbReference type="NCBI Taxonomy" id="97098"/>
    <lineage>
        <taxon>Eukaryota</taxon>
        <taxon>Fungi</taxon>
        <taxon>Fungi incertae sedis</taxon>
        <taxon>Mucoromycota</taxon>
        <taxon>Mucoromycotina</taxon>
        <taxon>Mucoromycetes</taxon>
        <taxon>Mucorales</taxon>
        <taxon>Mucorineae</taxon>
        <taxon>Mucoraceae</taxon>
        <taxon>Mucor</taxon>
    </lineage>
</organism>